<keyword evidence="6" id="KW-1185">Reference proteome</keyword>
<dbReference type="Gene3D" id="3.10.350.10">
    <property type="entry name" value="LysM domain"/>
    <property type="match status" value="1"/>
</dbReference>
<name>A0ABU2TYR9_9ACTN</name>
<dbReference type="RefSeq" id="WP_311697541.1">
    <property type="nucleotide sequence ID" value="NZ_JAVREY010000032.1"/>
</dbReference>
<feature type="compositionally biased region" description="Acidic residues" evidence="3">
    <location>
        <begin position="229"/>
        <end position="238"/>
    </location>
</feature>
<organism evidence="5 6">
    <name type="scientific">Streptomyces gibsoniae</name>
    <dbReference type="NCBI Taxonomy" id="3075529"/>
    <lineage>
        <taxon>Bacteria</taxon>
        <taxon>Bacillati</taxon>
        <taxon>Actinomycetota</taxon>
        <taxon>Actinomycetes</taxon>
        <taxon>Kitasatosporales</taxon>
        <taxon>Streptomycetaceae</taxon>
        <taxon>Streptomyces</taxon>
    </lineage>
</organism>
<feature type="compositionally biased region" description="Basic and acidic residues" evidence="3">
    <location>
        <begin position="161"/>
        <end position="170"/>
    </location>
</feature>
<accession>A0ABU2TYR9</accession>
<feature type="compositionally biased region" description="Low complexity" evidence="3">
    <location>
        <begin position="171"/>
        <end position="228"/>
    </location>
</feature>
<dbReference type="InterPro" id="IPR018392">
    <property type="entry name" value="LysM"/>
</dbReference>
<dbReference type="Pfam" id="PF06737">
    <property type="entry name" value="Transglycosylas"/>
    <property type="match status" value="1"/>
</dbReference>
<dbReference type="PROSITE" id="PS51782">
    <property type="entry name" value="LYSM"/>
    <property type="match status" value="1"/>
</dbReference>
<dbReference type="InterPro" id="IPR023346">
    <property type="entry name" value="Lysozyme-like_dom_sf"/>
</dbReference>
<evidence type="ECO:0000256" key="1">
    <source>
        <dbReference type="ARBA" id="ARBA00010830"/>
    </source>
</evidence>
<feature type="domain" description="LysM" evidence="4">
    <location>
        <begin position="307"/>
        <end position="356"/>
    </location>
</feature>
<dbReference type="Proteomes" id="UP001183809">
    <property type="component" value="Unassembled WGS sequence"/>
</dbReference>
<feature type="region of interest" description="Disordered" evidence="3">
    <location>
        <begin position="140"/>
        <end position="308"/>
    </location>
</feature>
<gene>
    <name evidence="5" type="ORF">RM764_24215</name>
</gene>
<dbReference type="SUPFAM" id="SSF53955">
    <property type="entry name" value="Lysozyme-like"/>
    <property type="match status" value="1"/>
</dbReference>
<protein>
    <submittedName>
        <fullName evidence="5">Transglycosylase family protein</fullName>
    </submittedName>
</protein>
<dbReference type="Gene3D" id="1.10.530.10">
    <property type="match status" value="1"/>
</dbReference>
<feature type="compositionally biased region" description="Basic and acidic residues" evidence="3">
    <location>
        <begin position="272"/>
        <end position="305"/>
    </location>
</feature>
<evidence type="ECO:0000313" key="6">
    <source>
        <dbReference type="Proteomes" id="UP001183809"/>
    </source>
</evidence>
<dbReference type="InterPro" id="IPR036779">
    <property type="entry name" value="LysM_dom_sf"/>
</dbReference>
<evidence type="ECO:0000313" key="5">
    <source>
        <dbReference type="EMBL" id="MDT0466074.1"/>
    </source>
</evidence>
<evidence type="ECO:0000259" key="4">
    <source>
        <dbReference type="PROSITE" id="PS51782"/>
    </source>
</evidence>
<reference evidence="6" key="1">
    <citation type="submission" date="2023-07" db="EMBL/GenBank/DDBJ databases">
        <title>30 novel species of actinomycetes from the DSMZ collection.</title>
        <authorList>
            <person name="Nouioui I."/>
        </authorList>
    </citation>
    <scope>NUCLEOTIDE SEQUENCE [LARGE SCALE GENOMIC DNA]</scope>
    <source>
        <strain evidence="6">DSM 41699</strain>
    </source>
</reference>
<evidence type="ECO:0000256" key="2">
    <source>
        <dbReference type="ARBA" id="ARBA00022801"/>
    </source>
</evidence>
<comment type="caution">
    <text evidence="5">The sequence shown here is derived from an EMBL/GenBank/DDBJ whole genome shotgun (WGS) entry which is preliminary data.</text>
</comment>
<keyword evidence="2" id="KW-0378">Hydrolase</keyword>
<dbReference type="CDD" id="cd13925">
    <property type="entry name" value="RPF"/>
    <property type="match status" value="1"/>
</dbReference>
<evidence type="ECO:0000256" key="3">
    <source>
        <dbReference type="SAM" id="MobiDB-lite"/>
    </source>
</evidence>
<sequence length="365" mass="36292">MLSGNGRHRRPRQAPALLVAAGVTGSAIAIPLLAATGASAASGTTWDRVAECESGGAWSADHDNGRYGGLQLTQEDWDKYGGLEFATSPDQASRSQQIAVAEKILDKRGVSAFGACGTVAGLGQDKAAADVDTGVGDHPSGGGAVFFSDTGVGFGSSDTPDESHSSKSHESSGASDSAKPSDSSGSASTSPSSSPSSSGSPSSSSSPSSSDSPSTLPSSPSSSTATDDSTGDDEDGNGSDDLLGTLSATTKGDQSDKVAQNGASSASGAGRHRGDSADEGDTDGRSGESAGRHASRDSAAGRETADDSYLVRLGDTLSSIADFLDLKGGWHALYDANKQEIGADPNHIMPGLSLVVTAGLSGDES</sequence>
<comment type="similarity">
    <text evidence="1">Belongs to the transglycosylase family. Rpf subfamily.</text>
</comment>
<dbReference type="InterPro" id="IPR010618">
    <property type="entry name" value="RPF"/>
</dbReference>
<dbReference type="EMBL" id="JAVREY010000032">
    <property type="protein sequence ID" value="MDT0466074.1"/>
    <property type="molecule type" value="Genomic_DNA"/>
</dbReference>
<proteinExistence type="inferred from homology"/>
<dbReference type="CDD" id="cd00118">
    <property type="entry name" value="LysM"/>
    <property type="match status" value="1"/>
</dbReference>